<keyword evidence="6 7" id="KW-0472">Membrane</keyword>
<feature type="transmembrane region" description="Helical" evidence="7">
    <location>
        <begin position="74"/>
        <end position="92"/>
    </location>
</feature>
<dbReference type="AlphaFoldDB" id="A0A1M6SRZ7"/>
<comment type="similarity">
    <text evidence="2">Belongs to the acyltransferase 3 family.</text>
</comment>
<comment type="subcellular location">
    <subcellularLocation>
        <location evidence="1">Cell membrane</location>
        <topology evidence="1">Multi-pass membrane protein</topology>
    </subcellularLocation>
</comment>
<keyword evidence="4 7" id="KW-0812">Transmembrane</keyword>
<dbReference type="GO" id="GO:0005886">
    <property type="term" value="C:plasma membrane"/>
    <property type="evidence" value="ECO:0007669"/>
    <property type="project" value="UniProtKB-SubCell"/>
</dbReference>
<evidence type="ECO:0000256" key="7">
    <source>
        <dbReference type="SAM" id="Phobius"/>
    </source>
</evidence>
<organism evidence="9 10">
    <name type="scientific">Anaerocolumna jejuensis DSM 15929</name>
    <dbReference type="NCBI Taxonomy" id="1121322"/>
    <lineage>
        <taxon>Bacteria</taxon>
        <taxon>Bacillati</taxon>
        <taxon>Bacillota</taxon>
        <taxon>Clostridia</taxon>
        <taxon>Lachnospirales</taxon>
        <taxon>Lachnospiraceae</taxon>
        <taxon>Anaerocolumna</taxon>
    </lineage>
</organism>
<feature type="transmembrane region" description="Helical" evidence="7">
    <location>
        <begin position="272"/>
        <end position="291"/>
    </location>
</feature>
<evidence type="ECO:0000256" key="2">
    <source>
        <dbReference type="ARBA" id="ARBA00007400"/>
    </source>
</evidence>
<evidence type="ECO:0000259" key="8">
    <source>
        <dbReference type="Pfam" id="PF01757"/>
    </source>
</evidence>
<feature type="domain" description="Acyltransferase 3" evidence="8">
    <location>
        <begin position="9"/>
        <end position="323"/>
    </location>
</feature>
<evidence type="ECO:0000256" key="5">
    <source>
        <dbReference type="ARBA" id="ARBA00022989"/>
    </source>
</evidence>
<dbReference type="GO" id="GO:0009246">
    <property type="term" value="P:enterobacterial common antigen biosynthetic process"/>
    <property type="evidence" value="ECO:0007669"/>
    <property type="project" value="TreeGrafter"/>
</dbReference>
<feature type="transmembrane region" description="Helical" evidence="7">
    <location>
        <begin position="217"/>
        <end position="237"/>
    </location>
</feature>
<evidence type="ECO:0000313" key="10">
    <source>
        <dbReference type="Proteomes" id="UP000184386"/>
    </source>
</evidence>
<feature type="transmembrane region" description="Helical" evidence="7">
    <location>
        <begin position="146"/>
        <end position="166"/>
    </location>
</feature>
<accession>A0A1M6SRZ7</accession>
<dbReference type="Pfam" id="PF01757">
    <property type="entry name" value="Acyl_transf_3"/>
    <property type="match status" value="1"/>
</dbReference>
<feature type="transmembrane region" description="Helical" evidence="7">
    <location>
        <begin position="186"/>
        <end position="205"/>
    </location>
</feature>
<keyword evidence="9" id="KW-0012">Acyltransferase</keyword>
<reference evidence="9 10" key="1">
    <citation type="submission" date="2016-11" db="EMBL/GenBank/DDBJ databases">
        <authorList>
            <person name="Jaros S."/>
            <person name="Januszkiewicz K."/>
            <person name="Wedrychowicz H."/>
        </authorList>
    </citation>
    <scope>NUCLEOTIDE SEQUENCE [LARGE SCALE GENOMIC DNA]</scope>
    <source>
        <strain evidence="9 10">DSM 15929</strain>
    </source>
</reference>
<evidence type="ECO:0000256" key="3">
    <source>
        <dbReference type="ARBA" id="ARBA00022475"/>
    </source>
</evidence>
<sequence length="337" mass="38747">MGKTNKYPDIDRFRLAAALFVIAIHTSPLATYSPYADFLVTRVAGRVAVPFFLMVSGFFLYGSQGWNREKLITFVRKTAILYGISILIYLPVNWYTGYWRDKNLALKVIRDIMMDGTMYHLWYLPAAIIGSIISFACYKLLGMRKALIVTAILYLIGVMGDSYYGIVSEVPVIGAFYRELFKVMDYTRNGIFFAPLFFLLGGFFKEHRSLQLKYSKGIFWCLFLIMAAEALLLKRAGVMRHDSMYLLLPAVMFFLFMILLHRRGREYKSFRVISMAVYIIHPWVIIGVRGVSKVLGIQSYTVNNSIVHFLLIVAGSFLLGGIYYLADSKFRRERKRA</sequence>
<protein>
    <submittedName>
        <fullName evidence="9">Surface polysaccharide O-acyltransferase, integral membrane enzyme</fullName>
    </submittedName>
</protein>
<feature type="transmembrane region" description="Helical" evidence="7">
    <location>
        <begin position="121"/>
        <end position="141"/>
    </location>
</feature>
<feature type="transmembrane region" description="Helical" evidence="7">
    <location>
        <begin position="12"/>
        <end position="31"/>
    </location>
</feature>
<evidence type="ECO:0000256" key="1">
    <source>
        <dbReference type="ARBA" id="ARBA00004651"/>
    </source>
</evidence>
<feature type="transmembrane region" description="Helical" evidence="7">
    <location>
        <begin position="243"/>
        <end position="260"/>
    </location>
</feature>
<keyword evidence="9" id="KW-0808">Transferase</keyword>
<evidence type="ECO:0000313" key="9">
    <source>
        <dbReference type="EMBL" id="SHK47465.1"/>
    </source>
</evidence>
<feature type="transmembrane region" description="Helical" evidence="7">
    <location>
        <begin position="306"/>
        <end position="326"/>
    </location>
</feature>
<feature type="transmembrane region" description="Helical" evidence="7">
    <location>
        <begin position="43"/>
        <end position="62"/>
    </location>
</feature>
<keyword evidence="3" id="KW-1003">Cell membrane</keyword>
<dbReference type="PANTHER" id="PTHR40074:SF2">
    <property type="entry name" value="O-ACETYLTRANSFERASE WECH"/>
    <property type="match status" value="1"/>
</dbReference>
<dbReference type="Proteomes" id="UP000184386">
    <property type="component" value="Unassembled WGS sequence"/>
</dbReference>
<dbReference type="EMBL" id="FRAC01000012">
    <property type="protein sequence ID" value="SHK47465.1"/>
    <property type="molecule type" value="Genomic_DNA"/>
</dbReference>
<evidence type="ECO:0000256" key="4">
    <source>
        <dbReference type="ARBA" id="ARBA00022692"/>
    </source>
</evidence>
<dbReference type="InterPro" id="IPR002656">
    <property type="entry name" value="Acyl_transf_3_dom"/>
</dbReference>
<evidence type="ECO:0000256" key="6">
    <source>
        <dbReference type="ARBA" id="ARBA00023136"/>
    </source>
</evidence>
<keyword evidence="5 7" id="KW-1133">Transmembrane helix</keyword>
<proteinExistence type="inferred from homology"/>
<name>A0A1M6SRZ7_9FIRM</name>
<dbReference type="STRING" id="1121322.SAMN02745136_02574"/>
<dbReference type="GO" id="GO:0016413">
    <property type="term" value="F:O-acetyltransferase activity"/>
    <property type="evidence" value="ECO:0007669"/>
    <property type="project" value="TreeGrafter"/>
</dbReference>
<dbReference type="PANTHER" id="PTHR40074">
    <property type="entry name" value="O-ACETYLTRANSFERASE WECH"/>
    <property type="match status" value="1"/>
</dbReference>
<gene>
    <name evidence="9" type="ORF">SAMN02745136_02574</name>
</gene>
<keyword evidence="10" id="KW-1185">Reference proteome</keyword>